<dbReference type="InterPro" id="IPR055469">
    <property type="entry name" value="DUF7041"/>
</dbReference>
<dbReference type="InParanoid" id="A0A7F5RK59"/>
<sequence length="269" mass="30247">MAQDNSPQIDRVSVRLPAFMPAEPELWFAIVERNFEVSGVSAETTKFGYILSALDPKHVIEVKDIALSPPSHEPYKKLKEELIKRLSSSQEERTRRLLEHEAIGDRKPSQFLRHLRDLGGSAVSESVVRTLWLGRLPSSLQAILATQKNSSLDQVADLADAVHEATKITTPCIAETQSPSLEAQVQIQLAQLTLHLREELASIRQEVSAIRDNRPPESHRPRSRSTSRRRSRSREPPASGVCWYHWQFGNRANKCKHPCNFAGNATNGH</sequence>
<feature type="domain" description="DUF7041" evidence="2">
    <location>
        <begin position="16"/>
        <end position="99"/>
    </location>
</feature>
<dbReference type="AlphaFoldDB" id="A0A7F5RK59"/>
<evidence type="ECO:0000313" key="4">
    <source>
        <dbReference type="RefSeq" id="XP_025836388.1"/>
    </source>
</evidence>
<dbReference type="Pfam" id="PF23055">
    <property type="entry name" value="DUF7041"/>
    <property type="match status" value="1"/>
</dbReference>
<protein>
    <submittedName>
        <fullName evidence="4">Uncharacterized protein LOC112906452</fullName>
    </submittedName>
</protein>
<feature type="region of interest" description="Disordered" evidence="1">
    <location>
        <begin position="207"/>
        <end position="238"/>
    </location>
</feature>
<dbReference type="KEGG" id="apln:112906452"/>
<dbReference type="GeneID" id="112906452"/>
<dbReference type="PANTHER" id="PTHR33327:SF3">
    <property type="entry name" value="RNA-DIRECTED DNA POLYMERASE"/>
    <property type="match status" value="1"/>
</dbReference>
<evidence type="ECO:0000313" key="3">
    <source>
        <dbReference type="Proteomes" id="UP000192223"/>
    </source>
</evidence>
<feature type="compositionally biased region" description="Basic and acidic residues" evidence="1">
    <location>
        <begin position="209"/>
        <end position="220"/>
    </location>
</feature>
<dbReference type="PANTHER" id="PTHR33327">
    <property type="entry name" value="ENDONUCLEASE"/>
    <property type="match status" value="1"/>
</dbReference>
<accession>A0A7F5RK59</accession>
<name>A0A7F5RK59_AGRPL</name>
<feature type="compositionally biased region" description="Basic residues" evidence="1">
    <location>
        <begin position="221"/>
        <end position="232"/>
    </location>
</feature>
<keyword evidence="3" id="KW-1185">Reference proteome</keyword>
<evidence type="ECO:0000256" key="1">
    <source>
        <dbReference type="SAM" id="MobiDB-lite"/>
    </source>
</evidence>
<dbReference type="RefSeq" id="XP_025836388.1">
    <property type="nucleotide sequence ID" value="XM_025980603.1"/>
</dbReference>
<evidence type="ECO:0000259" key="2">
    <source>
        <dbReference type="Pfam" id="PF23055"/>
    </source>
</evidence>
<gene>
    <name evidence="4" type="primary">LOC112906452</name>
</gene>
<organism evidence="3 4">
    <name type="scientific">Agrilus planipennis</name>
    <name type="common">Emerald ash borer</name>
    <name type="synonym">Agrilus marcopoli</name>
    <dbReference type="NCBI Taxonomy" id="224129"/>
    <lineage>
        <taxon>Eukaryota</taxon>
        <taxon>Metazoa</taxon>
        <taxon>Ecdysozoa</taxon>
        <taxon>Arthropoda</taxon>
        <taxon>Hexapoda</taxon>
        <taxon>Insecta</taxon>
        <taxon>Pterygota</taxon>
        <taxon>Neoptera</taxon>
        <taxon>Endopterygota</taxon>
        <taxon>Coleoptera</taxon>
        <taxon>Polyphaga</taxon>
        <taxon>Elateriformia</taxon>
        <taxon>Buprestoidea</taxon>
        <taxon>Buprestidae</taxon>
        <taxon>Agrilinae</taxon>
        <taxon>Agrilus</taxon>
    </lineage>
</organism>
<reference evidence="4" key="1">
    <citation type="submission" date="2025-08" db="UniProtKB">
        <authorList>
            <consortium name="RefSeq"/>
        </authorList>
    </citation>
    <scope>IDENTIFICATION</scope>
    <source>
        <tissue evidence="4">Entire body</tissue>
    </source>
</reference>
<proteinExistence type="predicted"/>
<dbReference type="Proteomes" id="UP000192223">
    <property type="component" value="Unplaced"/>
</dbReference>
<dbReference type="OrthoDB" id="8018451at2759"/>